<proteinExistence type="predicted"/>
<comment type="caution">
    <text evidence="1">The sequence shown here is derived from an EMBL/GenBank/DDBJ whole genome shotgun (WGS) entry which is preliminary data.</text>
</comment>
<gene>
    <name evidence="1" type="ORF">RAE03_10595</name>
</gene>
<dbReference type="EMBL" id="JAVBIB010000019">
    <property type="protein sequence ID" value="MDV2420211.1"/>
    <property type="molecule type" value="Genomic_DNA"/>
</dbReference>
<protein>
    <submittedName>
        <fullName evidence="1">Uncharacterized protein</fullName>
    </submittedName>
</protein>
<sequence length="84" mass="9766">MPWKPQSNDDFPTLGWEAIDWMTAYLGRPDTPDYEPFVPTPEQEDFILRYYQLDPETGRRKIIRGVISRGRGWGKAHSRALSAL</sequence>
<dbReference type="Proteomes" id="UP001185706">
    <property type="component" value="Unassembled WGS sequence"/>
</dbReference>
<accession>A0AAE4NNY1</accession>
<organism evidence="1 2">
    <name type="scientific">Corynebacterium tuberculostearicum</name>
    <dbReference type="NCBI Taxonomy" id="38304"/>
    <lineage>
        <taxon>Bacteria</taxon>
        <taxon>Bacillati</taxon>
        <taxon>Actinomycetota</taxon>
        <taxon>Actinomycetes</taxon>
        <taxon>Mycobacteriales</taxon>
        <taxon>Corynebacteriaceae</taxon>
        <taxon>Corynebacterium</taxon>
    </lineage>
</organism>
<reference evidence="1" key="1">
    <citation type="submission" date="2023-08" db="EMBL/GenBank/DDBJ databases">
        <title>Genomic characterization of the C. tuberculostearicum species complex, a ubiquitous member of the human skin microbiome.</title>
        <authorList>
            <person name="Ahmed N."/>
            <person name="Deming C."/>
            <person name="Conlan S."/>
            <person name="Segre J."/>
        </authorList>
    </citation>
    <scope>NUCLEOTIDE SEQUENCE</scope>
    <source>
        <strain evidence="1">CTNIH22</strain>
    </source>
</reference>
<dbReference type="RefSeq" id="WP_316993802.1">
    <property type="nucleotide sequence ID" value="NZ_JAVBIB010000019.1"/>
</dbReference>
<evidence type="ECO:0000313" key="2">
    <source>
        <dbReference type="Proteomes" id="UP001185706"/>
    </source>
</evidence>
<evidence type="ECO:0000313" key="1">
    <source>
        <dbReference type="EMBL" id="MDV2420211.1"/>
    </source>
</evidence>
<dbReference type="AlphaFoldDB" id="A0AAE4NNY1"/>
<name>A0AAE4NNY1_9CORY</name>